<dbReference type="Proteomes" id="UP001151760">
    <property type="component" value="Unassembled WGS sequence"/>
</dbReference>
<sequence length="92" mass="10810">YLRLGKQTYTLKLFDPHRSLIVPIFAQSVVSSVEHATISPEYDEEREMEPRPERVRETTPVLQTGSSRARRQRGRVVEFEDAPNRDRSRVER</sequence>
<reference evidence="2" key="2">
    <citation type="submission" date="2022-01" db="EMBL/GenBank/DDBJ databases">
        <authorList>
            <person name="Yamashiro T."/>
            <person name="Shiraishi A."/>
            <person name="Satake H."/>
            <person name="Nakayama K."/>
        </authorList>
    </citation>
    <scope>NUCLEOTIDE SEQUENCE</scope>
</reference>
<name>A0ABQ5E505_9ASTR</name>
<feature type="non-terminal residue" evidence="2">
    <location>
        <position position="1"/>
    </location>
</feature>
<protein>
    <submittedName>
        <fullName evidence="2">Uncharacterized protein</fullName>
    </submittedName>
</protein>
<keyword evidence="3" id="KW-1185">Reference proteome</keyword>
<gene>
    <name evidence="2" type="ORF">Tco_0954656</name>
</gene>
<organism evidence="2 3">
    <name type="scientific">Tanacetum coccineum</name>
    <dbReference type="NCBI Taxonomy" id="301880"/>
    <lineage>
        <taxon>Eukaryota</taxon>
        <taxon>Viridiplantae</taxon>
        <taxon>Streptophyta</taxon>
        <taxon>Embryophyta</taxon>
        <taxon>Tracheophyta</taxon>
        <taxon>Spermatophyta</taxon>
        <taxon>Magnoliopsida</taxon>
        <taxon>eudicotyledons</taxon>
        <taxon>Gunneridae</taxon>
        <taxon>Pentapetalae</taxon>
        <taxon>asterids</taxon>
        <taxon>campanulids</taxon>
        <taxon>Asterales</taxon>
        <taxon>Asteraceae</taxon>
        <taxon>Asteroideae</taxon>
        <taxon>Anthemideae</taxon>
        <taxon>Anthemidinae</taxon>
        <taxon>Tanacetum</taxon>
    </lineage>
</organism>
<feature type="region of interest" description="Disordered" evidence="1">
    <location>
        <begin position="35"/>
        <end position="92"/>
    </location>
</feature>
<feature type="compositionally biased region" description="Basic and acidic residues" evidence="1">
    <location>
        <begin position="75"/>
        <end position="92"/>
    </location>
</feature>
<reference evidence="2" key="1">
    <citation type="journal article" date="2022" name="Int. J. Mol. Sci.">
        <title>Draft Genome of Tanacetum Coccineum: Genomic Comparison of Closely Related Tanacetum-Family Plants.</title>
        <authorList>
            <person name="Yamashiro T."/>
            <person name="Shiraishi A."/>
            <person name="Nakayama K."/>
            <person name="Satake H."/>
        </authorList>
    </citation>
    <scope>NUCLEOTIDE SEQUENCE</scope>
</reference>
<proteinExistence type="predicted"/>
<comment type="caution">
    <text evidence="2">The sequence shown here is derived from an EMBL/GenBank/DDBJ whole genome shotgun (WGS) entry which is preliminary data.</text>
</comment>
<evidence type="ECO:0000313" key="2">
    <source>
        <dbReference type="EMBL" id="GJT45941.1"/>
    </source>
</evidence>
<dbReference type="EMBL" id="BQNB010015943">
    <property type="protein sequence ID" value="GJT45941.1"/>
    <property type="molecule type" value="Genomic_DNA"/>
</dbReference>
<feature type="compositionally biased region" description="Basic and acidic residues" evidence="1">
    <location>
        <begin position="48"/>
        <end position="57"/>
    </location>
</feature>
<evidence type="ECO:0000313" key="3">
    <source>
        <dbReference type="Proteomes" id="UP001151760"/>
    </source>
</evidence>
<evidence type="ECO:0000256" key="1">
    <source>
        <dbReference type="SAM" id="MobiDB-lite"/>
    </source>
</evidence>
<accession>A0ABQ5E505</accession>